<evidence type="ECO:0000256" key="4">
    <source>
        <dbReference type="ARBA" id="ARBA00011802"/>
    </source>
</evidence>
<dbReference type="GO" id="GO:0005789">
    <property type="term" value="C:endoplasmic reticulum membrane"/>
    <property type="evidence" value="ECO:0007669"/>
    <property type="project" value="UniProtKB-SubCell"/>
</dbReference>
<comment type="similarity">
    <text evidence="3">Belongs to the EROs family.</text>
</comment>
<evidence type="ECO:0000256" key="16">
    <source>
        <dbReference type="SAM" id="MobiDB-lite"/>
    </source>
</evidence>
<evidence type="ECO:0000256" key="2">
    <source>
        <dbReference type="ARBA" id="ARBA00004367"/>
    </source>
</evidence>
<name>A0A2P4Y1F8_9STRA</name>
<evidence type="ECO:0000256" key="12">
    <source>
        <dbReference type="ARBA" id="ARBA00023136"/>
    </source>
</evidence>
<evidence type="ECO:0000256" key="3">
    <source>
        <dbReference type="ARBA" id="ARBA00008277"/>
    </source>
</evidence>
<keyword evidence="11" id="KW-0560">Oxidoreductase</keyword>
<evidence type="ECO:0000256" key="15">
    <source>
        <dbReference type="ARBA" id="ARBA00023284"/>
    </source>
</evidence>
<accession>A0A2P4Y1F8</accession>
<dbReference type="InterPro" id="IPR025337">
    <property type="entry name" value="Questin_oxidase-like"/>
</dbReference>
<dbReference type="PANTHER" id="PTHR12613:SF0">
    <property type="entry name" value="ERO1-LIKE PROTEIN"/>
    <property type="match status" value="1"/>
</dbReference>
<evidence type="ECO:0000256" key="11">
    <source>
        <dbReference type="ARBA" id="ARBA00023002"/>
    </source>
</evidence>
<feature type="transmembrane region" description="Helical" evidence="17">
    <location>
        <begin position="854"/>
        <end position="872"/>
    </location>
</feature>
<evidence type="ECO:0000256" key="13">
    <source>
        <dbReference type="ARBA" id="ARBA00023157"/>
    </source>
</evidence>
<dbReference type="InterPro" id="IPR007266">
    <property type="entry name" value="Ero1"/>
</dbReference>
<sequence length="886" mass="100221">MEYGGYRANHLLHGVVALLDLGASEEKIEDFAESYATKLEKQKPNHEDVTQLDVRAKILQESKLTFENAHQLLGKRQNFDELLALYATEVGELGIDGAVKKHLPVLVGGLAGALLHAIIQLGYAYHIGGERLVAEGLTYMHFSYLSFDEPHKDNKEELLERKIFSREEALQLVKMLNNNEVLLSEMYRKLQMKPLADLEIGGIQKRLSTMSGDQERGSSVAFNLIWDTINSYDLSKMDGVFALDVSFWLYMMIEHNDFVILHAVTSAWALQQVEHLLEPKDRERAWKVWLHVALSAFVTNKFKDVQMLDVCEQRLDELPGLQQWSQIIARTLRLGDGGLIERDLVHAYKLVQVAQTHAQTNDNAFLTTEERDFITRKSALKVISCLLVTTAISATTQSSDAAAANSSPSKPFPKDMVDYLQCQVCQTPELTGSVQDSACDYESVDKAVNEHFHPLLHELSRLTFFRYFKVDLGKECPYLPWQDDGMCASIDCAVCECPSHEIPAPWSQLDQQETQSRQQQQAGKPCDEQTGESTLSKVERKNAVAGESFKGWEELSSINVWATQGEAEETMTYINLLENPERYTGYSGVQAERIWKAIYEENCFTPPEENALDGMCLEERVYYRLISGLQASINTHIALTYKFGNKWGVNPSLFVNRVGKHRERLQNLYFAYLFVMRAISKYRHELLAYDYNTGNADDDLRAKEILRQLLLEGSDDARASGVSCPAYAECSSVLSGFDESALFRVQAEGLSIDQLAQAKQEKEQLEVQFREKFQNVSRIMDCVTCEKCRLWGKLQTMGLGTAIKILLAEDVSTIPKLHRNELIALINVANNLSRSVDGVKMMRELEFIEAVKQFGLVCGSAVLLVVILIAIFRKRKSRTNAHKKQE</sequence>
<evidence type="ECO:0000313" key="18">
    <source>
        <dbReference type="EMBL" id="POM71643.1"/>
    </source>
</evidence>
<protein>
    <submittedName>
        <fullName evidence="18">Endoplasmic oxidoreductin</fullName>
    </submittedName>
</protein>
<keyword evidence="17" id="KW-0812">Transmembrane</keyword>
<proteinExistence type="inferred from homology"/>
<dbReference type="Proteomes" id="UP000237271">
    <property type="component" value="Unassembled WGS sequence"/>
</dbReference>
<dbReference type="SUPFAM" id="SSF110019">
    <property type="entry name" value="ERO1-like"/>
    <property type="match status" value="1"/>
</dbReference>
<dbReference type="PANTHER" id="PTHR12613">
    <property type="entry name" value="ERO1-RELATED"/>
    <property type="match status" value="1"/>
</dbReference>
<keyword evidence="8" id="KW-0256">Endoplasmic reticulum</keyword>
<dbReference type="Pfam" id="PF04137">
    <property type="entry name" value="ERO1"/>
    <property type="match status" value="1"/>
</dbReference>
<comment type="subunit">
    <text evidence="4">May function both as a monomer and a homodimer.</text>
</comment>
<keyword evidence="12 17" id="KW-0472">Membrane</keyword>
<reference evidence="18 19" key="1">
    <citation type="journal article" date="2017" name="Genome Biol. Evol.">
        <title>Phytophthora megakarya and P. palmivora, closely related causal agents of cacao black pod rot, underwent increases in genome sizes and gene numbers by different mechanisms.</title>
        <authorList>
            <person name="Ali S.S."/>
            <person name="Shao J."/>
            <person name="Lary D.J."/>
            <person name="Kronmiller B."/>
            <person name="Shen D."/>
            <person name="Strem M.D."/>
            <person name="Amoako-Attah I."/>
            <person name="Akrofi A.Y."/>
            <person name="Begoude B.A."/>
            <person name="Ten Hoopen G.M."/>
            <person name="Coulibaly K."/>
            <person name="Kebe B.I."/>
            <person name="Melnick R.L."/>
            <person name="Guiltinan M.J."/>
            <person name="Tyler B.M."/>
            <person name="Meinhardt L.W."/>
            <person name="Bailey B.A."/>
        </authorList>
    </citation>
    <scope>NUCLEOTIDE SEQUENCE [LARGE SCALE GENOMIC DNA]</scope>
    <source>
        <strain evidence="19">sbr112.9</strain>
    </source>
</reference>
<dbReference type="InterPro" id="IPR037192">
    <property type="entry name" value="ERO1-like_sf"/>
</dbReference>
<evidence type="ECO:0000256" key="7">
    <source>
        <dbReference type="ARBA" id="ARBA00022729"/>
    </source>
</evidence>
<dbReference type="GO" id="GO:0015035">
    <property type="term" value="F:protein-disulfide reductase activity"/>
    <property type="evidence" value="ECO:0007669"/>
    <property type="project" value="InterPro"/>
</dbReference>
<feature type="compositionally biased region" description="Low complexity" evidence="16">
    <location>
        <begin position="508"/>
        <end position="521"/>
    </location>
</feature>
<organism evidence="18 19">
    <name type="scientific">Phytophthora palmivora</name>
    <dbReference type="NCBI Taxonomy" id="4796"/>
    <lineage>
        <taxon>Eukaryota</taxon>
        <taxon>Sar</taxon>
        <taxon>Stramenopiles</taxon>
        <taxon>Oomycota</taxon>
        <taxon>Peronosporomycetes</taxon>
        <taxon>Peronosporales</taxon>
        <taxon>Peronosporaceae</taxon>
        <taxon>Phytophthora</taxon>
    </lineage>
</organism>
<evidence type="ECO:0000256" key="9">
    <source>
        <dbReference type="ARBA" id="ARBA00022827"/>
    </source>
</evidence>
<dbReference type="EMBL" id="NCKW01006442">
    <property type="protein sequence ID" value="POM71643.1"/>
    <property type="molecule type" value="Genomic_DNA"/>
</dbReference>
<evidence type="ECO:0000256" key="8">
    <source>
        <dbReference type="ARBA" id="ARBA00022824"/>
    </source>
</evidence>
<dbReference type="GO" id="GO:0034975">
    <property type="term" value="P:protein folding in endoplasmic reticulum"/>
    <property type="evidence" value="ECO:0007669"/>
    <property type="project" value="InterPro"/>
</dbReference>
<gene>
    <name evidence="18" type="ORF">PHPALM_11759</name>
</gene>
<keyword evidence="17" id="KW-1133">Transmembrane helix</keyword>
<comment type="caution">
    <text evidence="18">The sequence shown here is derived from an EMBL/GenBank/DDBJ whole genome shotgun (WGS) entry which is preliminary data.</text>
</comment>
<keyword evidence="14" id="KW-0325">Glycoprotein</keyword>
<dbReference type="OrthoDB" id="269384at2759"/>
<dbReference type="Pfam" id="PF14027">
    <property type="entry name" value="Questin_oxidase"/>
    <property type="match status" value="1"/>
</dbReference>
<dbReference type="GO" id="GO:0071949">
    <property type="term" value="F:FAD binding"/>
    <property type="evidence" value="ECO:0007669"/>
    <property type="project" value="InterPro"/>
</dbReference>
<keyword evidence="5" id="KW-0813">Transport</keyword>
<keyword evidence="6" id="KW-0285">Flavoprotein</keyword>
<dbReference type="GO" id="GO:0016972">
    <property type="term" value="F:thiol oxidase activity"/>
    <property type="evidence" value="ECO:0007669"/>
    <property type="project" value="InterPro"/>
</dbReference>
<dbReference type="AlphaFoldDB" id="A0A2P4Y1F8"/>
<feature type="region of interest" description="Disordered" evidence="16">
    <location>
        <begin position="508"/>
        <end position="536"/>
    </location>
</feature>
<keyword evidence="13" id="KW-1015">Disulfide bond</keyword>
<comment type="cofactor">
    <cofactor evidence="1">
        <name>FAD</name>
        <dbReference type="ChEBI" id="CHEBI:57692"/>
    </cofactor>
</comment>
<evidence type="ECO:0000256" key="14">
    <source>
        <dbReference type="ARBA" id="ARBA00023180"/>
    </source>
</evidence>
<evidence type="ECO:0000313" key="19">
    <source>
        <dbReference type="Proteomes" id="UP000237271"/>
    </source>
</evidence>
<evidence type="ECO:0000256" key="6">
    <source>
        <dbReference type="ARBA" id="ARBA00022630"/>
    </source>
</evidence>
<keyword evidence="19" id="KW-1185">Reference proteome</keyword>
<keyword evidence="10" id="KW-0249">Electron transport</keyword>
<keyword evidence="15" id="KW-0676">Redox-active center</keyword>
<evidence type="ECO:0000256" key="17">
    <source>
        <dbReference type="SAM" id="Phobius"/>
    </source>
</evidence>
<evidence type="ECO:0000256" key="1">
    <source>
        <dbReference type="ARBA" id="ARBA00001974"/>
    </source>
</evidence>
<keyword evidence="9" id="KW-0274">FAD</keyword>
<keyword evidence="7" id="KW-0732">Signal</keyword>
<evidence type="ECO:0000256" key="10">
    <source>
        <dbReference type="ARBA" id="ARBA00022982"/>
    </source>
</evidence>
<evidence type="ECO:0000256" key="5">
    <source>
        <dbReference type="ARBA" id="ARBA00022448"/>
    </source>
</evidence>
<comment type="subcellular location">
    <subcellularLocation>
        <location evidence="2">Endoplasmic reticulum membrane</location>
        <topology evidence="2">Peripheral membrane protein</topology>
        <orientation evidence="2">Lumenal side</orientation>
    </subcellularLocation>
</comment>